<protein>
    <submittedName>
        <fullName evidence="3">Twitching motility protein PilT</fullName>
    </submittedName>
</protein>
<dbReference type="AlphaFoldDB" id="A0A3M0BLF3"/>
<dbReference type="PANTHER" id="PTHR30486:SF12">
    <property type="entry name" value="TYPE IV PILUS ATPASE PILU"/>
    <property type="match status" value="1"/>
</dbReference>
<dbReference type="OrthoDB" id="9765501at2"/>
<dbReference type="SMART" id="SM00382">
    <property type="entry name" value="AAA"/>
    <property type="match status" value="1"/>
</dbReference>
<dbReference type="InterPro" id="IPR027417">
    <property type="entry name" value="P-loop_NTPase"/>
</dbReference>
<dbReference type="PROSITE" id="PS00662">
    <property type="entry name" value="T2SP_E"/>
    <property type="match status" value="1"/>
</dbReference>
<dbReference type="Gene3D" id="3.40.50.300">
    <property type="entry name" value="P-loop containing nucleotide triphosphate hydrolases"/>
    <property type="match status" value="1"/>
</dbReference>
<dbReference type="GO" id="GO:0005524">
    <property type="term" value="F:ATP binding"/>
    <property type="evidence" value="ECO:0007669"/>
    <property type="project" value="InterPro"/>
</dbReference>
<evidence type="ECO:0000313" key="3">
    <source>
        <dbReference type="EMBL" id="RMA97284.1"/>
    </source>
</evidence>
<dbReference type="Proteomes" id="UP000280842">
    <property type="component" value="Unassembled WGS sequence"/>
</dbReference>
<gene>
    <name evidence="3" type="ORF">CLV39_0942</name>
</gene>
<dbReference type="NCBIfam" id="TIGR01420">
    <property type="entry name" value="pilT_fam"/>
    <property type="match status" value="1"/>
</dbReference>
<dbReference type="RefSeq" id="WP_121923068.1">
    <property type="nucleotide sequence ID" value="NZ_REFO01000011.1"/>
</dbReference>
<evidence type="ECO:0000313" key="4">
    <source>
        <dbReference type="Proteomes" id="UP000280842"/>
    </source>
</evidence>
<comment type="caution">
    <text evidence="3">The sequence shown here is derived from an EMBL/GenBank/DDBJ whole genome shotgun (WGS) entry which is preliminary data.</text>
</comment>
<dbReference type="InterPro" id="IPR003593">
    <property type="entry name" value="AAA+_ATPase"/>
</dbReference>
<dbReference type="SUPFAM" id="SSF52540">
    <property type="entry name" value="P-loop containing nucleoside triphosphate hydrolases"/>
    <property type="match status" value="1"/>
</dbReference>
<reference evidence="3 4" key="1">
    <citation type="submission" date="2018-10" db="EMBL/GenBank/DDBJ databases">
        <title>Genomic Encyclopedia of Archaeal and Bacterial Type Strains, Phase II (KMG-II): from individual species to whole genera.</title>
        <authorList>
            <person name="Goeker M."/>
        </authorList>
    </citation>
    <scope>NUCLEOTIDE SEQUENCE [LARGE SCALE GENOMIC DNA]</scope>
    <source>
        <strain evidence="3 4">VM1</strain>
    </source>
</reference>
<name>A0A3M0BLF3_9AQUI</name>
<dbReference type="GO" id="GO:0016887">
    <property type="term" value="F:ATP hydrolysis activity"/>
    <property type="evidence" value="ECO:0007669"/>
    <property type="project" value="InterPro"/>
</dbReference>
<evidence type="ECO:0000256" key="1">
    <source>
        <dbReference type="ARBA" id="ARBA00006611"/>
    </source>
</evidence>
<organism evidence="3 4">
    <name type="scientific">Hydrogenothermus marinus</name>
    <dbReference type="NCBI Taxonomy" id="133270"/>
    <lineage>
        <taxon>Bacteria</taxon>
        <taxon>Pseudomonadati</taxon>
        <taxon>Aquificota</taxon>
        <taxon>Aquificia</taxon>
        <taxon>Aquificales</taxon>
        <taxon>Hydrogenothermaceae</taxon>
        <taxon>Hydrogenothermus</taxon>
    </lineage>
</organism>
<dbReference type="Pfam" id="PF00437">
    <property type="entry name" value="T2SSE"/>
    <property type="match status" value="1"/>
</dbReference>
<feature type="domain" description="Bacterial type II secretion system protein E" evidence="2">
    <location>
        <begin position="196"/>
        <end position="210"/>
    </location>
</feature>
<dbReference type="Gene3D" id="3.30.450.90">
    <property type="match status" value="1"/>
</dbReference>
<evidence type="ECO:0000259" key="2">
    <source>
        <dbReference type="PROSITE" id="PS00662"/>
    </source>
</evidence>
<dbReference type="InterPro" id="IPR001482">
    <property type="entry name" value="T2SS/T4SS_dom"/>
</dbReference>
<comment type="similarity">
    <text evidence="1">Belongs to the GSP E family.</text>
</comment>
<dbReference type="EMBL" id="REFO01000011">
    <property type="protein sequence ID" value="RMA97284.1"/>
    <property type="molecule type" value="Genomic_DNA"/>
</dbReference>
<dbReference type="CDD" id="cd01131">
    <property type="entry name" value="PilT"/>
    <property type="match status" value="1"/>
</dbReference>
<proteinExistence type="inferred from homology"/>
<dbReference type="PANTHER" id="PTHR30486">
    <property type="entry name" value="TWITCHING MOTILITY PROTEIN PILT"/>
    <property type="match status" value="1"/>
</dbReference>
<keyword evidence="4" id="KW-1185">Reference proteome</keyword>
<accession>A0A3M0BLF3</accession>
<dbReference type="InterPro" id="IPR050921">
    <property type="entry name" value="T4SS_GSP_E_ATPase"/>
</dbReference>
<sequence length="376" mass="42234">MADLDEILKEAVNLKASDIHLKVGLPPYFRINKKLMPQEKFGRLTSDDIKSFILKTVPSETKKNELLKKGEIDISYSIPGVSRFRVNIYKQRGTFAFAFRILKTNIPKIEELRLPTKLKDIALENRGLVLVTGPTGSGKSTTLASMIDYRNETREDVIITIEDPIEYVFKDKKCYIVQREIGLDTQSFSSALRAALREDPDVILVGEMRDLETIETAIRASETGHLVYSTLHTQNAKETINRIIDMFPIEAQQQIRILLASTLRAVISQRLIPRKDGNGVVPAVELLINEGGVYDAILDPDKFEMIDELMEKGKSQYGMQTFNQSLLELYNKGLISKEDALAASDSPSDLELKMKGISTETDFSQDIGGFYGGFSQ</sequence>
<dbReference type="InterPro" id="IPR006321">
    <property type="entry name" value="PilT/PilU"/>
</dbReference>